<accession>A0AAV1CXY7</accession>
<dbReference type="Proteomes" id="UP001161247">
    <property type="component" value="Chromosome 3"/>
</dbReference>
<feature type="compositionally biased region" description="Polar residues" evidence="1">
    <location>
        <begin position="20"/>
        <end position="29"/>
    </location>
</feature>
<evidence type="ECO:0000313" key="3">
    <source>
        <dbReference type="Proteomes" id="UP001161247"/>
    </source>
</evidence>
<feature type="compositionally biased region" description="Basic and acidic residues" evidence="1">
    <location>
        <begin position="55"/>
        <end position="64"/>
    </location>
</feature>
<reference evidence="2" key="1">
    <citation type="submission" date="2023-03" db="EMBL/GenBank/DDBJ databases">
        <authorList>
            <person name="Julca I."/>
        </authorList>
    </citation>
    <scope>NUCLEOTIDE SEQUENCE</scope>
</reference>
<dbReference type="EMBL" id="OX459120">
    <property type="protein sequence ID" value="CAI9100295.1"/>
    <property type="molecule type" value="Genomic_DNA"/>
</dbReference>
<protein>
    <submittedName>
        <fullName evidence="2">OLC1v1037264C1</fullName>
    </submittedName>
</protein>
<feature type="compositionally biased region" description="Basic and acidic residues" evidence="1">
    <location>
        <begin position="1"/>
        <end position="11"/>
    </location>
</feature>
<name>A0AAV1CXY7_OLDCO</name>
<feature type="compositionally biased region" description="Basic residues" evidence="1">
    <location>
        <begin position="65"/>
        <end position="74"/>
    </location>
</feature>
<gene>
    <name evidence="2" type="ORF">OLC1_LOCUS10162</name>
</gene>
<feature type="region of interest" description="Disordered" evidence="1">
    <location>
        <begin position="1"/>
        <end position="33"/>
    </location>
</feature>
<evidence type="ECO:0000313" key="2">
    <source>
        <dbReference type="EMBL" id="CAI9100295.1"/>
    </source>
</evidence>
<sequence length="139" mass="15907">MEKNIAEEISEKVGNMELDCSNSDASSSPGVPEISIAVDPSFVHYFPGLRNPPDSGHRSDEGKKHQVVKSKSVRTPKSPDDGSTKSRYRRCDFPNYERHLCQRYCKAGSVMIGVIAPLPKRMRRDPHPWLFFFEEKRLW</sequence>
<feature type="compositionally biased region" description="Basic and acidic residues" evidence="1">
    <location>
        <begin position="77"/>
        <end position="89"/>
    </location>
</feature>
<keyword evidence="3" id="KW-1185">Reference proteome</keyword>
<dbReference type="AlphaFoldDB" id="A0AAV1CXY7"/>
<evidence type="ECO:0000256" key="1">
    <source>
        <dbReference type="SAM" id="MobiDB-lite"/>
    </source>
</evidence>
<proteinExistence type="predicted"/>
<feature type="region of interest" description="Disordered" evidence="1">
    <location>
        <begin position="47"/>
        <end position="89"/>
    </location>
</feature>
<organism evidence="2 3">
    <name type="scientific">Oldenlandia corymbosa var. corymbosa</name>
    <dbReference type="NCBI Taxonomy" id="529605"/>
    <lineage>
        <taxon>Eukaryota</taxon>
        <taxon>Viridiplantae</taxon>
        <taxon>Streptophyta</taxon>
        <taxon>Embryophyta</taxon>
        <taxon>Tracheophyta</taxon>
        <taxon>Spermatophyta</taxon>
        <taxon>Magnoliopsida</taxon>
        <taxon>eudicotyledons</taxon>
        <taxon>Gunneridae</taxon>
        <taxon>Pentapetalae</taxon>
        <taxon>asterids</taxon>
        <taxon>lamiids</taxon>
        <taxon>Gentianales</taxon>
        <taxon>Rubiaceae</taxon>
        <taxon>Rubioideae</taxon>
        <taxon>Spermacoceae</taxon>
        <taxon>Hedyotis-Oldenlandia complex</taxon>
        <taxon>Oldenlandia</taxon>
    </lineage>
</organism>